<dbReference type="Proteomes" id="UP000183487">
    <property type="component" value="Unassembled WGS sequence"/>
</dbReference>
<dbReference type="EMBL" id="FNKP01000002">
    <property type="protein sequence ID" value="SDR18584.1"/>
    <property type="molecule type" value="Genomic_DNA"/>
</dbReference>
<evidence type="ECO:0000313" key="2">
    <source>
        <dbReference type="Proteomes" id="UP000183487"/>
    </source>
</evidence>
<gene>
    <name evidence="1" type="ORF">SAMN05443245_3403</name>
</gene>
<accession>A0A1H1GZH3</accession>
<proteinExistence type="predicted"/>
<name>A0A1H1GZH3_9BURK</name>
<keyword evidence="2" id="KW-1185">Reference proteome</keyword>
<reference evidence="2" key="1">
    <citation type="submission" date="2016-10" db="EMBL/GenBank/DDBJ databases">
        <authorList>
            <person name="Varghese N."/>
        </authorList>
    </citation>
    <scope>NUCLEOTIDE SEQUENCE [LARGE SCALE GENOMIC DNA]</scope>
    <source>
        <strain evidence="2">GAS106B</strain>
    </source>
</reference>
<organism evidence="1 2">
    <name type="scientific">Paraburkholderia fungorum</name>
    <dbReference type="NCBI Taxonomy" id="134537"/>
    <lineage>
        <taxon>Bacteria</taxon>
        <taxon>Pseudomonadati</taxon>
        <taxon>Pseudomonadota</taxon>
        <taxon>Betaproteobacteria</taxon>
        <taxon>Burkholderiales</taxon>
        <taxon>Burkholderiaceae</taxon>
        <taxon>Paraburkholderia</taxon>
    </lineage>
</organism>
<protein>
    <submittedName>
        <fullName evidence="1">Uncharacterized protein</fullName>
    </submittedName>
</protein>
<dbReference type="AlphaFoldDB" id="A0A1H1GZH3"/>
<evidence type="ECO:0000313" key="1">
    <source>
        <dbReference type="EMBL" id="SDR18584.1"/>
    </source>
</evidence>
<sequence length="67" mass="7501">MMKLYARLALRLSAPKLHAPTESESPATGRSDIKNLRSELATAKASNEVFLRRSGAFLQRVRGRARF</sequence>